<dbReference type="Proteomes" id="UP000193200">
    <property type="component" value="Unassembled WGS sequence"/>
</dbReference>
<dbReference type="RefSeq" id="WP_176244878.1">
    <property type="nucleotide sequence ID" value="NZ_FWFR01000001.1"/>
</dbReference>
<dbReference type="InParanoid" id="A0A1Y5R9Q0"/>
<dbReference type="EMBL" id="FWFR01000001">
    <property type="protein sequence ID" value="SLN12393.1"/>
    <property type="molecule type" value="Genomic_DNA"/>
</dbReference>
<accession>A0A1Y5R9Q0</accession>
<keyword evidence="2" id="KW-1185">Reference proteome</keyword>
<evidence type="ECO:0000313" key="1">
    <source>
        <dbReference type="EMBL" id="SLN12393.1"/>
    </source>
</evidence>
<organism evidence="1 2">
    <name type="scientific">Oceanibacterium hippocampi</name>
    <dbReference type="NCBI Taxonomy" id="745714"/>
    <lineage>
        <taxon>Bacteria</taxon>
        <taxon>Pseudomonadati</taxon>
        <taxon>Pseudomonadota</taxon>
        <taxon>Alphaproteobacteria</taxon>
        <taxon>Sneathiellales</taxon>
        <taxon>Sneathiellaceae</taxon>
        <taxon>Oceanibacterium</taxon>
    </lineage>
</organism>
<name>A0A1Y5R9Q0_9PROT</name>
<protein>
    <submittedName>
        <fullName evidence="1">Uncharacterized protein</fullName>
    </submittedName>
</protein>
<dbReference type="AlphaFoldDB" id="A0A1Y5R9Q0"/>
<reference evidence="1 2" key="1">
    <citation type="submission" date="2017-03" db="EMBL/GenBank/DDBJ databases">
        <authorList>
            <person name="Afonso C.L."/>
            <person name="Miller P.J."/>
            <person name="Scott M.A."/>
            <person name="Spackman E."/>
            <person name="Goraichik I."/>
            <person name="Dimitrov K.M."/>
            <person name="Suarez D.L."/>
            <person name="Swayne D.E."/>
        </authorList>
    </citation>
    <scope>NUCLEOTIDE SEQUENCE [LARGE SCALE GENOMIC DNA]</scope>
    <source>
        <strain evidence="1 2">CECT 7691</strain>
    </source>
</reference>
<proteinExistence type="predicted"/>
<evidence type="ECO:0000313" key="2">
    <source>
        <dbReference type="Proteomes" id="UP000193200"/>
    </source>
</evidence>
<gene>
    <name evidence="1" type="ORF">OCH7691_00156</name>
</gene>
<sequence length="54" mass="5586">MSISNDLRTLLLAIALAAVAAFTIFDESADYRLPKGEAVSLDRPAAAVAPSPNA</sequence>